<sequence length="133" mass="14921">MYYEYEWLQTTVVIKRIEMYIRFNKDVLAPTGVRVFNRFISVGVSVHFLSSTYISDKIGWSDFRRGSSLPSAPSTAGTMFSKLKSGTSSVSQGAQVLSTNNILNLFEVGKFVCSAGPELIWKVYEGFRKPDGK</sequence>
<dbReference type="AlphaFoldDB" id="A0A6G0YL23"/>
<reference evidence="1 2" key="1">
    <citation type="submission" date="2019-08" db="EMBL/GenBank/DDBJ databases">
        <title>Whole genome of Aphis craccivora.</title>
        <authorList>
            <person name="Voronova N.V."/>
            <person name="Shulinski R.S."/>
            <person name="Bandarenka Y.V."/>
            <person name="Zhorov D.G."/>
            <person name="Warner D."/>
        </authorList>
    </citation>
    <scope>NUCLEOTIDE SEQUENCE [LARGE SCALE GENOMIC DNA]</scope>
    <source>
        <strain evidence="1">180601</strain>
        <tissue evidence="1">Whole Body</tissue>
    </source>
</reference>
<dbReference type="OrthoDB" id="79687at2759"/>
<evidence type="ECO:0000313" key="2">
    <source>
        <dbReference type="Proteomes" id="UP000478052"/>
    </source>
</evidence>
<dbReference type="Proteomes" id="UP000478052">
    <property type="component" value="Unassembled WGS sequence"/>
</dbReference>
<evidence type="ECO:0000313" key="1">
    <source>
        <dbReference type="EMBL" id="KAF0758023.1"/>
    </source>
</evidence>
<feature type="non-terminal residue" evidence="1">
    <location>
        <position position="133"/>
    </location>
</feature>
<organism evidence="1 2">
    <name type="scientific">Aphis craccivora</name>
    <name type="common">Cowpea aphid</name>
    <dbReference type="NCBI Taxonomy" id="307492"/>
    <lineage>
        <taxon>Eukaryota</taxon>
        <taxon>Metazoa</taxon>
        <taxon>Ecdysozoa</taxon>
        <taxon>Arthropoda</taxon>
        <taxon>Hexapoda</taxon>
        <taxon>Insecta</taxon>
        <taxon>Pterygota</taxon>
        <taxon>Neoptera</taxon>
        <taxon>Paraneoptera</taxon>
        <taxon>Hemiptera</taxon>
        <taxon>Sternorrhyncha</taxon>
        <taxon>Aphidomorpha</taxon>
        <taxon>Aphidoidea</taxon>
        <taxon>Aphididae</taxon>
        <taxon>Aphidini</taxon>
        <taxon>Aphis</taxon>
        <taxon>Aphis</taxon>
    </lineage>
</organism>
<dbReference type="EMBL" id="VUJU01003400">
    <property type="protein sequence ID" value="KAF0758023.1"/>
    <property type="molecule type" value="Genomic_DNA"/>
</dbReference>
<accession>A0A6G0YL23</accession>
<keyword evidence="2" id="KW-1185">Reference proteome</keyword>
<gene>
    <name evidence="1" type="ORF">FWK35_00037910</name>
</gene>
<protein>
    <submittedName>
        <fullName evidence="1">SCY1-like protein 2</fullName>
    </submittedName>
</protein>
<proteinExistence type="predicted"/>
<comment type="caution">
    <text evidence="1">The sequence shown here is derived from an EMBL/GenBank/DDBJ whole genome shotgun (WGS) entry which is preliminary data.</text>
</comment>
<name>A0A6G0YL23_APHCR</name>